<protein>
    <recommendedName>
        <fullName evidence="3">Animal haem peroxidase</fullName>
    </recommendedName>
</protein>
<evidence type="ECO:0008006" key="3">
    <source>
        <dbReference type="Google" id="ProtNLM"/>
    </source>
</evidence>
<proteinExistence type="predicted"/>
<name>A0A7X3LVC7_9HYPH</name>
<dbReference type="InterPro" id="IPR037120">
    <property type="entry name" value="Haem_peroxidase_sf_animal"/>
</dbReference>
<dbReference type="Pfam" id="PF03098">
    <property type="entry name" value="An_peroxidase"/>
    <property type="match status" value="1"/>
</dbReference>
<dbReference type="GO" id="GO:0006979">
    <property type="term" value="P:response to oxidative stress"/>
    <property type="evidence" value="ECO:0007669"/>
    <property type="project" value="InterPro"/>
</dbReference>
<evidence type="ECO:0000313" key="2">
    <source>
        <dbReference type="Proteomes" id="UP000433101"/>
    </source>
</evidence>
<dbReference type="GO" id="GO:0004601">
    <property type="term" value="F:peroxidase activity"/>
    <property type="evidence" value="ECO:0007669"/>
    <property type="project" value="InterPro"/>
</dbReference>
<dbReference type="SUPFAM" id="SSF48113">
    <property type="entry name" value="Heme-dependent peroxidases"/>
    <property type="match status" value="1"/>
</dbReference>
<evidence type="ECO:0000313" key="1">
    <source>
        <dbReference type="EMBL" id="MXN65787.1"/>
    </source>
</evidence>
<dbReference type="InterPro" id="IPR019791">
    <property type="entry name" value="Haem_peroxidase_animal"/>
</dbReference>
<dbReference type="Gene3D" id="1.10.640.10">
    <property type="entry name" value="Haem peroxidase domain superfamily, animal type"/>
    <property type="match status" value="1"/>
</dbReference>
<comment type="caution">
    <text evidence="1">The sequence shown here is derived from an EMBL/GenBank/DDBJ whole genome shotgun (WGS) entry which is preliminary data.</text>
</comment>
<organism evidence="1 2">
    <name type="scientific">Stappia sediminis</name>
    <dbReference type="NCBI Taxonomy" id="2692190"/>
    <lineage>
        <taxon>Bacteria</taxon>
        <taxon>Pseudomonadati</taxon>
        <taxon>Pseudomonadota</taxon>
        <taxon>Alphaproteobacteria</taxon>
        <taxon>Hyphomicrobiales</taxon>
        <taxon>Stappiaceae</taxon>
        <taxon>Stappia</taxon>
    </lineage>
</organism>
<dbReference type="GO" id="GO:0020037">
    <property type="term" value="F:heme binding"/>
    <property type="evidence" value="ECO:0007669"/>
    <property type="project" value="InterPro"/>
</dbReference>
<dbReference type="InterPro" id="IPR010255">
    <property type="entry name" value="Haem_peroxidase_sf"/>
</dbReference>
<dbReference type="AlphaFoldDB" id="A0A7X3LVC7"/>
<dbReference type="RefSeq" id="WP_160776039.1">
    <property type="nucleotide sequence ID" value="NZ_WUMV01000006.1"/>
</dbReference>
<dbReference type="EMBL" id="WUMV01000006">
    <property type="protein sequence ID" value="MXN65787.1"/>
    <property type="molecule type" value="Genomic_DNA"/>
</dbReference>
<sequence>MGVEKADGSGEIDEARTKRLFAALTKKIERTRFPFADNIGHINPHIPAGYTYLAQFIAHDLTINSGLDEGLEPDTKPINLRSHPLHLDCLYGYGPSIEPACYELFTRRPLPQRIGWPRTRFRLDGMSDDNFMRPADPARHPRRDIGRLVEPRGANTAGIALIADLRNDDNAVISQLTALLQLAHNTAMDKLEGGKDPATPEASFRNFSKVRSALTCVYRQIISQDLLPRLLNGEVVAHYEANDSPFFDTRDGDDFVTPEFAHAAYRAGHAMVRESYFFNSEPPVEHNLMDVLRRNSERNPPKTPHNRDWIIAWSYFFDLGIREARASGRLEPRFETPLHDDTLFPAMEENEPAGLAYRDLVRSATTSVRKIDTLAEQIAYRQPELAAASPWINSPAIRQEAMRRWIEADTTVDLGELKEEAISNPPPMVYFLVEAAAAEDGFRLGPLGSVVLAETFYRALSHRRSVPFDEREPREDAEKIFGMPTPASMPDLIRWVDENMSLEDKTFLEADIPLI</sequence>
<gene>
    <name evidence="1" type="ORF">GR183_12800</name>
</gene>
<keyword evidence="2" id="KW-1185">Reference proteome</keyword>
<reference evidence="1 2" key="1">
    <citation type="submission" date="2019-12" db="EMBL/GenBank/DDBJ databases">
        <authorList>
            <person name="Li M."/>
        </authorList>
    </citation>
    <scope>NUCLEOTIDE SEQUENCE [LARGE SCALE GENOMIC DNA]</scope>
    <source>
        <strain evidence="1 2">GBMRC 2046</strain>
    </source>
</reference>
<dbReference type="Proteomes" id="UP000433101">
    <property type="component" value="Unassembled WGS sequence"/>
</dbReference>
<accession>A0A7X3LVC7</accession>